<dbReference type="KEGG" id="cbak:DA792_21815"/>
<dbReference type="EMBL" id="CP028477">
    <property type="protein sequence ID" value="AVW93671.1"/>
    <property type="molecule type" value="Genomic_DNA"/>
</dbReference>
<dbReference type="Proteomes" id="UP000241447">
    <property type="component" value="Plasmid pCBLh4e"/>
</dbReference>
<accession>A0A2R4M8Y8</accession>
<evidence type="ECO:0000313" key="2">
    <source>
        <dbReference type="Proteomes" id="UP000241447"/>
    </source>
</evidence>
<evidence type="ECO:0000313" key="1">
    <source>
        <dbReference type="EMBL" id="AVW93671.1"/>
    </source>
</evidence>
<name>A0A2R4M8Y8_9RHOB</name>
<dbReference type="OrthoDB" id="7874037at2"/>
<reference evidence="1 2" key="1">
    <citation type="submission" date="2018-03" db="EMBL/GenBank/DDBJ databases">
        <title>The Complete Genome of Celeribacter baekdonensis strain LH4, a Thiosulfate-Oxidizing Alphaproteobacterium Isolated from Gulf of Mexico Continental Slope Sediments.</title>
        <authorList>
            <person name="Flood B.E."/>
            <person name="Bailey J.V."/>
            <person name="Leprich D."/>
        </authorList>
    </citation>
    <scope>NUCLEOTIDE SEQUENCE [LARGE SCALE GENOMIC DNA]</scope>
    <source>
        <strain evidence="1 2">LH4</strain>
        <plasmid evidence="2">Plasmid pcblh4e</plasmid>
    </source>
</reference>
<organism evidence="1 2">
    <name type="scientific">Celeribacter baekdonensis</name>
    <dbReference type="NCBI Taxonomy" id="875171"/>
    <lineage>
        <taxon>Bacteria</taxon>
        <taxon>Pseudomonadati</taxon>
        <taxon>Pseudomonadota</taxon>
        <taxon>Alphaproteobacteria</taxon>
        <taxon>Rhodobacterales</taxon>
        <taxon>Roseobacteraceae</taxon>
        <taxon>Celeribacter</taxon>
    </lineage>
</organism>
<geneLocation type="plasmid" evidence="2">
    <name>pcblh4e</name>
</geneLocation>
<keyword evidence="1" id="KW-0614">Plasmid</keyword>
<proteinExistence type="predicted"/>
<dbReference type="AlphaFoldDB" id="A0A2R4M8Y8"/>
<sequence length="86" mass="9144">MEVIMAVNRKGTSTKVASLAADTLFKPGSSQVARKLAGSALSQSNTNRQTGANMEDLASKVLRSDRYSEKTKALAGSVLSQSNKKR</sequence>
<protein>
    <submittedName>
        <fullName evidence="1">Uncharacterized protein</fullName>
    </submittedName>
</protein>
<gene>
    <name evidence="1" type="ORF">DA792_21815</name>
</gene>